<dbReference type="Proteomes" id="UP000663848">
    <property type="component" value="Unassembled WGS sequence"/>
</dbReference>
<keyword evidence="1" id="KW-0472">Membrane</keyword>
<proteinExistence type="predicted"/>
<dbReference type="EMBL" id="CAJOBR010085478">
    <property type="protein sequence ID" value="CAF5131966.1"/>
    <property type="molecule type" value="Genomic_DNA"/>
</dbReference>
<name>A0A822G118_9BILA</name>
<feature type="non-terminal residue" evidence="3">
    <location>
        <position position="1"/>
    </location>
</feature>
<evidence type="ECO:0000313" key="4">
    <source>
        <dbReference type="EMBL" id="CAF5144389.1"/>
    </source>
</evidence>
<reference evidence="3" key="1">
    <citation type="submission" date="2021-02" db="EMBL/GenBank/DDBJ databases">
        <authorList>
            <person name="Nowell W R."/>
        </authorList>
    </citation>
    <scope>NUCLEOTIDE SEQUENCE</scope>
</reference>
<keyword evidence="1" id="KW-0812">Transmembrane</keyword>
<comment type="caution">
    <text evidence="3">The sequence shown here is derived from an EMBL/GenBank/DDBJ whole genome shotgun (WGS) entry which is preliminary data.</text>
</comment>
<dbReference type="EMBL" id="CAJOBR010093509">
    <property type="protein sequence ID" value="CAF5144389.1"/>
    <property type="molecule type" value="Genomic_DNA"/>
</dbReference>
<dbReference type="AlphaFoldDB" id="A0A822G118"/>
<keyword evidence="1" id="KW-1133">Transmembrane helix</keyword>
<dbReference type="Proteomes" id="UP000663872">
    <property type="component" value="Unassembled WGS sequence"/>
</dbReference>
<evidence type="ECO:0000313" key="3">
    <source>
        <dbReference type="EMBL" id="CAF5131966.1"/>
    </source>
</evidence>
<dbReference type="EMBL" id="CAJNYT010002468">
    <property type="protein sequence ID" value="CAF3470216.1"/>
    <property type="molecule type" value="Genomic_DNA"/>
</dbReference>
<accession>A0A822G118</accession>
<evidence type="ECO:0000313" key="2">
    <source>
        <dbReference type="EMBL" id="CAF3470216.1"/>
    </source>
</evidence>
<protein>
    <submittedName>
        <fullName evidence="3">Uncharacterized protein</fullName>
    </submittedName>
</protein>
<sequence>EHLLKRSSSADRVGRERWLHHITESVTINNGIFLIFLFSLIEFQTAS</sequence>
<evidence type="ECO:0000256" key="1">
    <source>
        <dbReference type="SAM" id="Phobius"/>
    </source>
</evidence>
<evidence type="ECO:0000313" key="5">
    <source>
        <dbReference type="Proteomes" id="UP000663848"/>
    </source>
</evidence>
<feature type="transmembrane region" description="Helical" evidence="1">
    <location>
        <begin position="21"/>
        <end position="41"/>
    </location>
</feature>
<organism evidence="3 5">
    <name type="scientific">Rotaria socialis</name>
    <dbReference type="NCBI Taxonomy" id="392032"/>
    <lineage>
        <taxon>Eukaryota</taxon>
        <taxon>Metazoa</taxon>
        <taxon>Spiralia</taxon>
        <taxon>Gnathifera</taxon>
        <taxon>Rotifera</taxon>
        <taxon>Eurotatoria</taxon>
        <taxon>Bdelloidea</taxon>
        <taxon>Philodinida</taxon>
        <taxon>Philodinidae</taxon>
        <taxon>Rotaria</taxon>
    </lineage>
</organism>
<gene>
    <name evidence="2" type="ORF">GRG538_LOCUS15594</name>
    <name evidence="3" type="ORF">QYT958_LOCUS46892</name>
    <name evidence="4" type="ORF">QYT958_LOCUS48024</name>
</gene>